<accession>A0AAI9BZE6</accession>
<evidence type="ECO:0000313" key="1">
    <source>
        <dbReference type="EMBL" id="EKT4091514.1"/>
    </source>
</evidence>
<proteinExistence type="predicted"/>
<comment type="caution">
    <text evidence="1">The sequence shown here is derived from an EMBL/GenBank/DDBJ whole genome shotgun (WGS) entry which is preliminary data.</text>
</comment>
<sequence length="304" mass="32126">MSSDIKTLADAQHGGRVRLANQALSTTELRRNAHVLVLQELRARFTDAGSPSRTAALDAAIATLSAQPSPAGQVEALAEAARRVISDIDSGDYHGEISEATYAALEAALAARHPVGQTFQAGVAEWMGQCFLPSLYSNMTERGDRLLEEVLELLQAHGYDKARVPTLVDYVFGRPVGDPAQEVGGVMVTLAGYCWVAGLDMHIAGDAELARINQPEVMAKIRAKQEAKNALHFDTPLPGNAAAPTQAMDLGPVRAALDAAEALAVVCASVDGYSREEVAASGRAIRQQFTDALALIDSQAVVNG</sequence>
<reference evidence="1" key="1">
    <citation type="submission" date="2022-07" db="EMBL/GenBank/DDBJ databases">
        <authorList>
            <consortium name="DAFM: The Division of Animal and Food Microbiology"/>
        </authorList>
    </citation>
    <scope>NUCLEOTIDE SEQUENCE</scope>
    <source>
        <strain evidence="1">19MO01SH01-2</strain>
    </source>
</reference>
<name>A0AAI9BZE6_STEMA</name>
<gene>
    <name evidence="1" type="ORF">QEG23_000999</name>
</gene>
<organism evidence="1 2">
    <name type="scientific">Stenotrophomonas maltophilia</name>
    <name type="common">Pseudomonas maltophilia</name>
    <name type="synonym">Xanthomonas maltophilia</name>
    <dbReference type="NCBI Taxonomy" id="40324"/>
    <lineage>
        <taxon>Bacteria</taxon>
        <taxon>Pseudomonadati</taxon>
        <taxon>Pseudomonadota</taxon>
        <taxon>Gammaproteobacteria</taxon>
        <taxon>Lysobacterales</taxon>
        <taxon>Lysobacteraceae</taxon>
        <taxon>Stenotrophomonas</taxon>
        <taxon>Stenotrophomonas maltophilia group</taxon>
    </lineage>
</organism>
<dbReference type="Proteomes" id="UP001218208">
    <property type="component" value="Unassembled WGS sequence"/>
</dbReference>
<dbReference type="EMBL" id="ABLOJW010000004">
    <property type="protein sequence ID" value="EKT4091514.1"/>
    <property type="molecule type" value="Genomic_DNA"/>
</dbReference>
<protein>
    <submittedName>
        <fullName evidence="1">Uncharacterized protein</fullName>
    </submittedName>
</protein>
<evidence type="ECO:0000313" key="2">
    <source>
        <dbReference type="Proteomes" id="UP001218208"/>
    </source>
</evidence>
<dbReference type="AlphaFoldDB" id="A0AAI9BZE6"/>